<dbReference type="InterPro" id="IPR036890">
    <property type="entry name" value="HATPase_C_sf"/>
</dbReference>
<sequence length="261" mass="30090">MENIENVEIIRVIIYIFFAFILMGSAVLVFVYFSRKKIIEQKIKNREKEIAHQKTLINAIIETQEKERNRIAQDLHDDISSGLNVVAINCYMLKTPNLDYNEQLKITNTILELTNKVLQSSRRIAHDLLPPVIDKFGLHEGIKELVENINNIGQLQIKYNNHLNFDDLAHEKHLHVFRILQELINNSLKHSEANTITIDFNQDSDGIKLHYSDNGKGFDVTNSVHKKGLGMKNIESRISLLQAKLTVDSKLNQGTHFLIHF</sequence>
<keyword evidence="5" id="KW-0547">Nucleotide-binding</keyword>
<reference evidence="11 12" key="1">
    <citation type="submission" date="2019-06" db="EMBL/GenBank/DDBJ databases">
        <title>Flavobacteriaceae Paucihalobacterium erythroidium CWB-1, complete genome.</title>
        <authorList>
            <person name="Wu S."/>
        </authorList>
    </citation>
    <scope>NUCLEOTIDE SEQUENCE [LARGE SCALE GENOMIC DNA]</scope>
    <source>
        <strain evidence="11 12">CWB-1</strain>
    </source>
</reference>
<keyword evidence="9" id="KW-0812">Transmembrane</keyword>
<dbReference type="PANTHER" id="PTHR24421">
    <property type="entry name" value="NITRATE/NITRITE SENSOR PROTEIN NARX-RELATED"/>
    <property type="match status" value="1"/>
</dbReference>
<dbReference type="PANTHER" id="PTHR24421:SF10">
    <property type="entry name" value="NITRATE_NITRITE SENSOR PROTEIN NARQ"/>
    <property type="match status" value="1"/>
</dbReference>
<name>A0A506PJZ9_9FLAO</name>
<keyword evidence="7" id="KW-0067">ATP-binding</keyword>
<keyword evidence="9" id="KW-1133">Transmembrane helix</keyword>
<dbReference type="Pfam" id="PF02518">
    <property type="entry name" value="HATPase_c"/>
    <property type="match status" value="1"/>
</dbReference>
<keyword evidence="9" id="KW-0472">Membrane</keyword>
<keyword evidence="6 11" id="KW-0418">Kinase</keyword>
<keyword evidence="12" id="KW-1185">Reference proteome</keyword>
<evidence type="ECO:0000256" key="5">
    <source>
        <dbReference type="ARBA" id="ARBA00022741"/>
    </source>
</evidence>
<dbReference type="SUPFAM" id="SSF55874">
    <property type="entry name" value="ATPase domain of HSP90 chaperone/DNA topoisomerase II/histidine kinase"/>
    <property type="match status" value="1"/>
</dbReference>
<dbReference type="Proteomes" id="UP000317332">
    <property type="component" value="Unassembled WGS sequence"/>
</dbReference>
<dbReference type="GO" id="GO:0000155">
    <property type="term" value="F:phosphorelay sensor kinase activity"/>
    <property type="evidence" value="ECO:0007669"/>
    <property type="project" value="InterPro"/>
</dbReference>
<dbReference type="Gene3D" id="1.20.5.1930">
    <property type="match status" value="1"/>
</dbReference>
<accession>A0A506PJZ9</accession>
<evidence type="ECO:0000256" key="2">
    <source>
        <dbReference type="ARBA" id="ARBA00012438"/>
    </source>
</evidence>
<dbReference type="EC" id="2.7.13.3" evidence="2"/>
<dbReference type="Pfam" id="PF07730">
    <property type="entry name" value="HisKA_3"/>
    <property type="match status" value="1"/>
</dbReference>
<feature type="transmembrane region" description="Helical" evidence="9">
    <location>
        <begin position="12"/>
        <end position="33"/>
    </location>
</feature>
<dbReference type="RefSeq" id="WP_140990384.1">
    <property type="nucleotide sequence ID" value="NZ_VHIQ01000004.1"/>
</dbReference>
<dbReference type="CDD" id="cd16917">
    <property type="entry name" value="HATPase_UhpB-NarQ-NarX-like"/>
    <property type="match status" value="1"/>
</dbReference>
<organism evidence="11 12">
    <name type="scientific">Paucihalobacter ruber</name>
    <dbReference type="NCBI Taxonomy" id="2567861"/>
    <lineage>
        <taxon>Bacteria</taxon>
        <taxon>Pseudomonadati</taxon>
        <taxon>Bacteroidota</taxon>
        <taxon>Flavobacteriia</taxon>
        <taxon>Flavobacteriales</taxon>
        <taxon>Flavobacteriaceae</taxon>
        <taxon>Paucihalobacter</taxon>
    </lineage>
</organism>
<dbReference type="AlphaFoldDB" id="A0A506PJZ9"/>
<keyword evidence="8" id="KW-0902">Two-component regulatory system</keyword>
<evidence type="ECO:0000256" key="7">
    <source>
        <dbReference type="ARBA" id="ARBA00022840"/>
    </source>
</evidence>
<evidence type="ECO:0000256" key="3">
    <source>
        <dbReference type="ARBA" id="ARBA00022553"/>
    </source>
</evidence>
<keyword evidence="4" id="KW-0808">Transferase</keyword>
<dbReference type="PROSITE" id="PS50109">
    <property type="entry name" value="HIS_KIN"/>
    <property type="match status" value="1"/>
</dbReference>
<evidence type="ECO:0000256" key="9">
    <source>
        <dbReference type="SAM" id="Phobius"/>
    </source>
</evidence>
<dbReference type="GO" id="GO:0005524">
    <property type="term" value="F:ATP binding"/>
    <property type="evidence" value="ECO:0007669"/>
    <property type="project" value="UniProtKB-KW"/>
</dbReference>
<dbReference type="InterPro" id="IPR003594">
    <property type="entry name" value="HATPase_dom"/>
</dbReference>
<dbReference type="InterPro" id="IPR005467">
    <property type="entry name" value="His_kinase_dom"/>
</dbReference>
<dbReference type="Gene3D" id="3.30.565.10">
    <property type="entry name" value="Histidine kinase-like ATPase, C-terminal domain"/>
    <property type="match status" value="1"/>
</dbReference>
<evidence type="ECO:0000256" key="6">
    <source>
        <dbReference type="ARBA" id="ARBA00022777"/>
    </source>
</evidence>
<evidence type="ECO:0000313" key="11">
    <source>
        <dbReference type="EMBL" id="TPV33422.1"/>
    </source>
</evidence>
<dbReference type="EMBL" id="VHIQ01000004">
    <property type="protein sequence ID" value="TPV33422.1"/>
    <property type="molecule type" value="Genomic_DNA"/>
</dbReference>
<gene>
    <name evidence="11" type="ORF">FJ651_10065</name>
</gene>
<proteinExistence type="predicted"/>
<dbReference type="InterPro" id="IPR011712">
    <property type="entry name" value="Sig_transdc_His_kin_sub3_dim/P"/>
</dbReference>
<feature type="domain" description="Histidine kinase" evidence="10">
    <location>
        <begin position="74"/>
        <end position="261"/>
    </location>
</feature>
<dbReference type="OrthoDB" id="9778366at2"/>
<dbReference type="InterPro" id="IPR050482">
    <property type="entry name" value="Sensor_HK_TwoCompSys"/>
</dbReference>
<dbReference type="GO" id="GO:0016020">
    <property type="term" value="C:membrane"/>
    <property type="evidence" value="ECO:0007669"/>
    <property type="project" value="InterPro"/>
</dbReference>
<comment type="catalytic activity">
    <reaction evidence="1">
        <text>ATP + protein L-histidine = ADP + protein N-phospho-L-histidine.</text>
        <dbReference type="EC" id="2.7.13.3"/>
    </reaction>
</comment>
<evidence type="ECO:0000256" key="4">
    <source>
        <dbReference type="ARBA" id="ARBA00022679"/>
    </source>
</evidence>
<comment type="caution">
    <text evidence="11">The sequence shown here is derived from an EMBL/GenBank/DDBJ whole genome shotgun (WGS) entry which is preliminary data.</text>
</comment>
<evidence type="ECO:0000256" key="8">
    <source>
        <dbReference type="ARBA" id="ARBA00023012"/>
    </source>
</evidence>
<evidence type="ECO:0000256" key="1">
    <source>
        <dbReference type="ARBA" id="ARBA00000085"/>
    </source>
</evidence>
<evidence type="ECO:0000313" key="12">
    <source>
        <dbReference type="Proteomes" id="UP000317332"/>
    </source>
</evidence>
<keyword evidence="3" id="KW-0597">Phosphoprotein</keyword>
<protein>
    <recommendedName>
        <fullName evidence="2">histidine kinase</fullName>
        <ecNumber evidence="2">2.7.13.3</ecNumber>
    </recommendedName>
</protein>
<evidence type="ECO:0000259" key="10">
    <source>
        <dbReference type="PROSITE" id="PS50109"/>
    </source>
</evidence>
<dbReference type="GO" id="GO:0046983">
    <property type="term" value="F:protein dimerization activity"/>
    <property type="evidence" value="ECO:0007669"/>
    <property type="project" value="InterPro"/>
</dbReference>